<dbReference type="InterPro" id="IPR013471">
    <property type="entry name" value="RNase_Z/BN"/>
</dbReference>
<evidence type="ECO:0000256" key="8">
    <source>
        <dbReference type="ARBA" id="ARBA00022833"/>
    </source>
</evidence>
<keyword evidence="8" id="KW-0862">Zinc</keyword>
<dbReference type="EMBL" id="BRYA01000376">
    <property type="protein sequence ID" value="GMI48119.1"/>
    <property type="molecule type" value="Genomic_DNA"/>
</dbReference>
<name>A0A9W7GLX2_9STRA</name>
<dbReference type="InterPro" id="IPR036866">
    <property type="entry name" value="RibonucZ/Hydroxyglut_hydro"/>
</dbReference>
<evidence type="ECO:0000256" key="3">
    <source>
        <dbReference type="ARBA" id="ARBA00022694"/>
    </source>
</evidence>
<comment type="caution">
    <text evidence="9">The sequence shown here is derived from an EMBL/GenBank/DDBJ whole genome shotgun (WGS) entry which is preliminary data.</text>
</comment>
<keyword evidence="6" id="KW-0255">Endonuclease</keyword>
<evidence type="ECO:0000256" key="2">
    <source>
        <dbReference type="ARBA" id="ARBA00011738"/>
    </source>
</evidence>
<evidence type="ECO:0000256" key="5">
    <source>
        <dbReference type="ARBA" id="ARBA00022723"/>
    </source>
</evidence>
<evidence type="ECO:0000313" key="9">
    <source>
        <dbReference type="EMBL" id="GMI48119.1"/>
    </source>
</evidence>
<dbReference type="Gene3D" id="3.60.15.10">
    <property type="entry name" value="Ribonuclease Z/Hydroxyacylglutathione hydrolase-like"/>
    <property type="match status" value="1"/>
</dbReference>
<organism evidence="9 10">
    <name type="scientific">Triparma columacea</name>
    <dbReference type="NCBI Taxonomy" id="722753"/>
    <lineage>
        <taxon>Eukaryota</taxon>
        <taxon>Sar</taxon>
        <taxon>Stramenopiles</taxon>
        <taxon>Ochrophyta</taxon>
        <taxon>Bolidophyceae</taxon>
        <taxon>Parmales</taxon>
        <taxon>Triparmaceae</taxon>
        <taxon>Triparma</taxon>
    </lineage>
</organism>
<evidence type="ECO:0000256" key="7">
    <source>
        <dbReference type="ARBA" id="ARBA00022801"/>
    </source>
</evidence>
<evidence type="ECO:0000256" key="6">
    <source>
        <dbReference type="ARBA" id="ARBA00022759"/>
    </source>
</evidence>
<keyword evidence="10" id="KW-1185">Reference proteome</keyword>
<gene>
    <name evidence="9" type="ORF">TrCOL_g12065</name>
</gene>
<evidence type="ECO:0000313" key="10">
    <source>
        <dbReference type="Proteomes" id="UP001165065"/>
    </source>
</evidence>
<dbReference type="SUPFAM" id="SSF56281">
    <property type="entry name" value="Metallo-hydrolase/oxidoreductase"/>
    <property type="match status" value="1"/>
</dbReference>
<reference evidence="10" key="1">
    <citation type="journal article" date="2023" name="Commun. Biol.">
        <title>Genome analysis of Parmales, the sister group of diatoms, reveals the evolutionary specialization of diatoms from phago-mixotrophs to photoautotrophs.</title>
        <authorList>
            <person name="Ban H."/>
            <person name="Sato S."/>
            <person name="Yoshikawa S."/>
            <person name="Yamada K."/>
            <person name="Nakamura Y."/>
            <person name="Ichinomiya M."/>
            <person name="Sato N."/>
            <person name="Blanc-Mathieu R."/>
            <person name="Endo H."/>
            <person name="Kuwata A."/>
            <person name="Ogata H."/>
        </authorList>
    </citation>
    <scope>NUCLEOTIDE SEQUENCE [LARGE SCALE GENOMIC DNA]</scope>
</reference>
<comment type="cofactor">
    <cofactor evidence="1">
        <name>Zn(2+)</name>
        <dbReference type="ChEBI" id="CHEBI:29105"/>
    </cofactor>
</comment>
<evidence type="ECO:0008006" key="11">
    <source>
        <dbReference type="Google" id="ProtNLM"/>
    </source>
</evidence>
<keyword evidence="7" id="KW-0378">Hydrolase</keyword>
<accession>A0A9W7GLX2</accession>
<dbReference type="PANTHER" id="PTHR46018">
    <property type="entry name" value="ZINC PHOSPHODIESTERASE ELAC PROTEIN 1"/>
    <property type="match status" value="1"/>
</dbReference>
<protein>
    <recommendedName>
        <fullName evidence="11">Metallo-beta-lactamase domain-containing protein</fullName>
    </recommendedName>
</protein>
<evidence type="ECO:0000256" key="1">
    <source>
        <dbReference type="ARBA" id="ARBA00001947"/>
    </source>
</evidence>
<keyword evidence="4" id="KW-0540">Nuclease</keyword>
<proteinExistence type="inferred from homology"/>
<dbReference type="GO" id="GO:0042781">
    <property type="term" value="F:3'-tRNA processing endoribonuclease activity"/>
    <property type="evidence" value="ECO:0007669"/>
    <property type="project" value="TreeGrafter"/>
</dbReference>
<dbReference type="PANTHER" id="PTHR46018:SF2">
    <property type="entry name" value="ZINC PHOSPHODIESTERASE ELAC PROTEIN 1"/>
    <property type="match status" value="1"/>
</dbReference>
<dbReference type="OrthoDB" id="527344at2759"/>
<comment type="subunit">
    <text evidence="2">Homodimer.</text>
</comment>
<dbReference type="HAMAP" id="MF_01818">
    <property type="entry name" value="RNase_Z_BN"/>
    <property type="match status" value="1"/>
</dbReference>
<keyword evidence="5" id="KW-0479">Metal-binding</keyword>
<dbReference type="Proteomes" id="UP001165065">
    <property type="component" value="Unassembled WGS sequence"/>
</dbReference>
<dbReference type="GO" id="GO:0046872">
    <property type="term" value="F:metal ion binding"/>
    <property type="evidence" value="ECO:0007669"/>
    <property type="project" value="UniProtKB-KW"/>
</dbReference>
<evidence type="ECO:0000256" key="4">
    <source>
        <dbReference type="ARBA" id="ARBA00022722"/>
    </source>
</evidence>
<sequence length="609" mass="67951">MEPIGFESIKARTSKRDPLAYKHKFDKKGLMNSVNNLAHQMGTNKKITKYVMNGNRDGGANSYQDSAFAGGPFDQRTVFHPNTPNAIKAQFFQGMSVTFLGTGSGQPNLWRACSSAAVRLGGRTIMVDCGEGSQIQMMKSKGLVTFQDIDTVLITHMHADHILGLPGLLFGLDTTWSQRRQIMRQNHINKLKQQAIRDGKNPKLVGEQRKGSPCGPYDVPHDIFPPKPVTIAGPPGLCNYIQSAACMSLNSLSAVDITVKELWGGKFEAGMGRNDNPRNPFLNQAEHFRHKNIKLEKVWKKIDGTWDIEEDGELCRDTLGKELKAAETEEEYDEIIKAIRPNHNGGDRPISIQAAEVWHVNRVQTFGYSIKEQDPLPRINPERARALGCQPGPHFDLLKLGFDIENSTGEVVTQDNTMLDGSIPKGRHLVILGDCKSVSKPMGSLIEGSQVLVHEATLGDDEKELAGKRGHSTPVGAARLAVKANVEDKVILTHFSHKFSGSYGESSVLHPKHSRMGRGVLKRHNDKVGGRLEMVHACDLMEVHINKRTTELKRWEDGVGNEYVDLVEERERKRAEVEEVVKRELMEQIGWEWDGARDIKFKLNKKKGK</sequence>
<dbReference type="AlphaFoldDB" id="A0A9W7GLX2"/>
<dbReference type="Pfam" id="PF23023">
    <property type="entry name" value="Anti-Pycsar_Apyc1"/>
    <property type="match status" value="1"/>
</dbReference>
<keyword evidence="3" id="KW-0819">tRNA processing</keyword>
<dbReference type="GO" id="GO:0005634">
    <property type="term" value="C:nucleus"/>
    <property type="evidence" value="ECO:0007669"/>
    <property type="project" value="TreeGrafter"/>
</dbReference>